<gene>
    <name evidence="3" type="ORF">BURPS1710A_0578</name>
</gene>
<feature type="domain" description="HMA" evidence="2">
    <location>
        <begin position="44"/>
        <end position="107"/>
    </location>
</feature>
<evidence type="ECO:0000259" key="2">
    <source>
        <dbReference type="PROSITE" id="PS50846"/>
    </source>
</evidence>
<dbReference type="Gene3D" id="3.30.70.100">
    <property type="match status" value="1"/>
</dbReference>
<proteinExistence type="predicted"/>
<dbReference type="Pfam" id="PF00403">
    <property type="entry name" value="HMA"/>
    <property type="match status" value="1"/>
</dbReference>
<dbReference type="PROSITE" id="PS50846">
    <property type="entry name" value="HMA_2"/>
    <property type="match status" value="1"/>
</dbReference>
<evidence type="ECO:0000313" key="3">
    <source>
        <dbReference type="EMBL" id="EET06377.1"/>
    </source>
</evidence>
<dbReference type="GO" id="GO:0046872">
    <property type="term" value="F:metal ion binding"/>
    <property type="evidence" value="ECO:0007669"/>
    <property type="project" value="UniProtKB-KW"/>
</dbReference>
<dbReference type="InterPro" id="IPR017969">
    <property type="entry name" value="Heavy-metal-associated_CS"/>
</dbReference>
<name>A0A0E1WA29_BURPE</name>
<dbReference type="InterPro" id="IPR036163">
    <property type="entry name" value="HMA_dom_sf"/>
</dbReference>
<dbReference type="AlphaFoldDB" id="A0A0E1WA29"/>
<dbReference type="PROSITE" id="PS01047">
    <property type="entry name" value="HMA_1"/>
    <property type="match status" value="1"/>
</dbReference>
<dbReference type="CDD" id="cd00371">
    <property type="entry name" value="HMA"/>
    <property type="match status" value="1"/>
</dbReference>
<dbReference type="SUPFAM" id="SSF55008">
    <property type="entry name" value="HMA, heavy metal-associated domain"/>
    <property type="match status" value="1"/>
</dbReference>
<keyword evidence="1" id="KW-0479">Metal-binding</keyword>
<dbReference type="InterPro" id="IPR006121">
    <property type="entry name" value="HMA_dom"/>
</dbReference>
<evidence type="ECO:0000256" key="1">
    <source>
        <dbReference type="ARBA" id="ARBA00022723"/>
    </source>
</evidence>
<dbReference type="EMBL" id="CM000832">
    <property type="protein sequence ID" value="EET06377.1"/>
    <property type="molecule type" value="Genomic_DNA"/>
</dbReference>
<organism evidence="3">
    <name type="scientific">Burkholderia pseudomallei 1710a</name>
    <dbReference type="NCBI Taxonomy" id="320371"/>
    <lineage>
        <taxon>Bacteria</taxon>
        <taxon>Pseudomonadati</taxon>
        <taxon>Pseudomonadota</taxon>
        <taxon>Betaproteobacteria</taxon>
        <taxon>Burkholderiales</taxon>
        <taxon>Burkholderiaceae</taxon>
        <taxon>Burkholderia</taxon>
        <taxon>pseudomallei group</taxon>
    </lineage>
</organism>
<reference evidence="3" key="1">
    <citation type="submission" date="2009-05" db="EMBL/GenBank/DDBJ databases">
        <authorList>
            <person name="Harkins D.M."/>
            <person name="DeShazer D."/>
            <person name="Woods D.E."/>
            <person name="Brinkac L.M."/>
            <person name="Brown K.A."/>
            <person name="Hung G.C."/>
            <person name="Tuanyok A."/>
            <person name="Zhang B."/>
            <person name="Nierman W.C."/>
        </authorList>
    </citation>
    <scope>NUCLEOTIDE SEQUENCE [LARGE SCALE GENOMIC DNA]</scope>
    <source>
        <strain evidence="3">1710a</strain>
    </source>
</reference>
<protein>
    <submittedName>
        <fullName evidence="3">Heavy metal-associated domain protein</fullName>
    </submittedName>
</protein>
<accession>A0A0E1WA29</accession>
<dbReference type="HOGENOM" id="CLU_2153593_0_0_4"/>
<dbReference type="Proteomes" id="UP000001812">
    <property type="component" value="Chromosome I"/>
</dbReference>
<sequence>MGTLAFDASCRAALTAAQPIQPPALDLPTVGRSILQSIHIDWRGNMKLEVKDMSCGGCANAITQAIQTADSSARVSVDVASKVVDVGSALGIERVVAIIEAAGFHPAVLAA</sequence>